<dbReference type="Pfam" id="PF00583">
    <property type="entry name" value="Acetyltransf_1"/>
    <property type="match status" value="1"/>
</dbReference>
<sequence>MIIRETGEDDLGQVMTIIRMAQQSFRDQGVDQWQDGYPNEEVILEDIRKGQSYVAEEKGIILGTAVISFEKEKTYDGIENGQWLTPGDTKYMVIHRIATHYEYKRRGTAGAFLEFARETARRRGVLSIRIDTHPDNQIMQSWLCKNGFIYCGWIWLINGSLRYAYENVL</sequence>
<keyword evidence="2" id="KW-0808">Transferase</keyword>
<dbReference type="InterPro" id="IPR000182">
    <property type="entry name" value="GNAT_dom"/>
</dbReference>
<dbReference type="PROSITE" id="PS51186">
    <property type="entry name" value="GNAT"/>
    <property type="match status" value="1"/>
</dbReference>
<accession>A0A3E3K2C4</accession>
<keyword evidence="3" id="KW-1185">Reference proteome</keyword>
<dbReference type="Proteomes" id="UP000261080">
    <property type="component" value="Unassembled WGS sequence"/>
</dbReference>
<evidence type="ECO:0000259" key="1">
    <source>
        <dbReference type="PROSITE" id="PS51186"/>
    </source>
</evidence>
<gene>
    <name evidence="2" type="ORF">DW016_06040</name>
</gene>
<dbReference type="GO" id="GO:0016747">
    <property type="term" value="F:acyltransferase activity, transferring groups other than amino-acyl groups"/>
    <property type="evidence" value="ECO:0007669"/>
    <property type="project" value="InterPro"/>
</dbReference>
<dbReference type="SUPFAM" id="SSF55729">
    <property type="entry name" value="Acyl-CoA N-acyltransferases (Nat)"/>
    <property type="match status" value="1"/>
</dbReference>
<name>A0A3E3K2C4_9FIRM</name>
<evidence type="ECO:0000313" key="2">
    <source>
        <dbReference type="EMBL" id="RGE87683.1"/>
    </source>
</evidence>
<organism evidence="2 3">
    <name type="scientific">Sellimonas intestinalis</name>
    <dbReference type="NCBI Taxonomy" id="1653434"/>
    <lineage>
        <taxon>Bacteria</taxon>
        <taxon>Bacillati</taxon>
        <taxon>Bacillota</taxon>
        <taxon>Clostridia</taxon>
        <taxon>Lachnospirales</taxon>
        <taxon>Lachnospiraceae</taxon>
        <taxon>Sellimonas</taxon>
    </lineage>
</organism>
<dbReference type="CDD" id="cd04301">
    <property type="entry name" value="NAT_SF"/>
    <property type="match status" value="1"/>
</dbReference>
<dbReference type="Gene3D" id="3.40.630.30">
    <property type="match status" value="1"/>
</dbReference>
<proteinExistence type="predicted"/>
<reference evidence="2 3" key="1">
    <citation type="submission" date="2018-08" db="EMBL/GenBank/DDBJ databases">
        <title>A genome reference for cultivated species of the human gut microbiota.</title>
        <authorList>
            <person name="Zou Y."/>
            <person name="Xue W."/>
            <person name="Luo G."/>
        </authorList>
    </citation>
    <scope>NUCLEOTIDE SEQUENCE [LARGE SCALE GENOMIC DNA]</scope>
    <source>
        <strain evidence="2 3">AF37-2AT</strain>
    </source>
</reference>
<dbReference type="RefSeq" id="WP_024731882.1">
    <property type="nucleotide sequence ID" value="NZ_BAABYU010000001.1"/>
</dbReference>
<feature type="domain" description="N-acetyltransferase" evidence="1">
    <location>
        <begin position="1"/>
        <end position="169"/>
    </location>
</feature>
<evidence type="ECO:0000313" key="3">
    <source>
        <dbReference type="Proteomes" id="UP000261080"/>
    </source>
</evidence>
<comment type="caution">
    <text evidence="2">The sequence shown here is derived from an EMBL/GenBank/DDBJ whole genome shotgun (WGS) entry which is preliminary data.</text>
</comment>
<dbReference type="GeneID" id="97191897"/>
<protein>
    <submittedName>
        <fullName evidence="2">GNAT family N-acetyltransferase</fullName>
    </submittedName>
</protein>
<dbReference type="OrthoDB" id="9796381at2"/>
<dbReference type="InterPro" id="IPR016181">
    <property type="entry name" value="Acyl_CoA_acyltransferase"/>
</dbReference>
<dbReference type="AlphaFoldDB" id="A0A3E3K2C4"/>
<dbReference type="EMBL" id="QVLX01000003">
    <property type="protein sequence ID" value="RGE87683.1"/>
    <property type="molecule type" value="Genomic_DNA"/>
</dbReference>